<dbReference type="EMBL" id="JACHVP010000003">
    <property type="protein sequence ID" value="MBB2968225.1"/>
    <property type="molecule type" value="Genomic_DNA"/>
</dbReference>
<dbReference type="InterPro" id="IPR001646">
    <property type="entry name" value="5peptide_repeat"/>
</dbReference>
<protein>
    <recommendedName>
        <fullName evidence="4">Pentapeptide repeat-containing protein</fullName>
    </recommendedName>
</protein>
<dbReference type="PANTHER" id="PTHR14136:SF37">
    <property type="entry name" value="PENTAPEPTIDE REPEAT-CONTAINING PROTEIN"/>
    <property type="match status" value="1"/>
</dbReference>
<name>A0A7W4YKP9_LEIAQ</name>
<dbReference type="SUPFAM" id="SSF141571">
    <property type="entry name" value="Pentapeptide repeat-like"/>
    <property type="match status" value="1"/>
</dbReference>
<evidence type="ECO:0000313" key="2">
    <source>
        <dbReference type="EMBL" id="MBB2968225.1"/>
    </source>
</evidence>
<evidence type="ECO:0000256" key="1">
    <source>
        <dbReference type="SAM" id="MobiDB-lite"/>
    </source>
</evidence>
<organism evidence="2 3">
    <name type="scientific">Leifsonia aquatica</name>
    <name type="common">Corynebacterium aquaticum</name>
    <dbReference type="NCBI Taxonomy" id="144185"/>
    <lineage>
        <taxon>Bacteria</taxon>
        <taxon>Bacillati</taxon>
        <taxon>Actinomycetota</taxon>
        <taxon>Actinomycetes</taxon>
        <taxon>Micrococcales</taxon>
        <taxon>Microbacteriaceae</taxon>
        <taxon>Leifsonia</taxon>
    </lineage>
</organism>
<evidence type="ECO:0000313" key="3">
    <source>
        <dbReference type="Proteomes" id="UP000538196"/>
    </source>
</evidence>
<dbReference type="PANTHER" id="PTHR14136">
    <property type="entry name" value="BTB_POZ DOMAIN-CONTAINING PROTEIN KCTD9"/>
    <property type="match status" value="1"/>
</dbReference>
<reference evidence="2 3" key="1">
    <citation type="submission" date="2020-08" db="EMBL/GenBank/DDBJ databases">
        <title>Sequencing the genomes of 1000 actinobacteria strains.</title>
        <authorList>
            <person name="Klenk H.-P."/>
        </authorList>
    </citation>
    <scope>NUCLEOTIDE SEQUENCE [LARGE SCALE GENOMIC DNA]</scope>
    <source>
        <strain evidence="2 3">DSM 20146</strain>
    </source>
</reference>
<dbReference type="Proteomes" id="UP000538196">
    <property type="component" value="Unassembled WGS sequence"/>
</dbReference>
<keyword evidence="3" id="KW-1185">Reference proteome</keyword>
<sequence length="293" mass="31450">MDVAALPSPPSLSADCANCAGLCCVALAFAKSADFAFDKPAGDPCVNLDDDFLCRIHPQLRDRGFKGCTVFDCFGAGQHVTQHTFGGATWHDGGTTRDGMFAVFPIVRQLHELLWYLREALRLPAAEGLHPRLRAAERAVRAAADDTPERIRALDVDALRAPAAELLREAARLTREAATRSPGRRRDPKSAAARKPRVAPTRLRPGADLLGADLRGADLRAAELRGALLIAADLRDADLSFAELLGADLRDARVHGADLRDALFVTQTQVNAATGDASTLLPAGLTRPSHWRG</sequence>
<dbReference type="AlphaFoldDB" id="A0A7W4YKP9"/>
<dbReference type="RefSeq" id="WP_183428671.1">
    <property type="nucleotide sequence ID" value="NZ_JACHVP010000003.1"/>
</dbReference>
<dbReference type="Pfam" id="PF00805">
    <property type="entry name" value="Pentapeptide"/>
    <property type="match status" value="1"/>
</dbReference>
<feature type="compositionally biased region" description="Basic and acidic residues" evidence="1">
    <location>
        <begin position="174"/>
        <end position="189"/>
    </location>
</feature>
<evidence type="ECO:0008006" key="4">
    <source>
        <dbReference type="Google" id="ProtNLM"/>
    </source>
</evidence>
<accession>A0A7W4YKP9</accession>
<dbReference type="InterPro" id="IPR051082">
    <property type="entry name" value="Pentapeptide-BTB/POZ_domain"/>
</dbReference>
<gene>
    <name evidence="2" type="ORF">FHX33_002995</name>
</gene>
<proteinExistence type="predicted"/>
<comment type="caution">
    <text evidence="2">The sequence shown here is derived from an EMBL/GenBank/DDBJ whole genome shotgun (WGS) entry which is preliminary data.</text>
</comment>
<feature type="region of interest" description="Disordered" evidence="1">
    <location>
        <begin position="174"/>
        <end position="202"/>
    </location>
</feature>
<dbReference type="Gene3D" id="2.160.20.80">
    <property type="entry name" value="E3 ubiquitin-protein ligase SopA"/>
    <property type="match status" value="1"/>
</dbReference>